<dbReference type="EMBL" id="CP046904">
    <property type="protein sequence ID" value="QGZ42127.1"/>
    <property type="molecule type" value="Genomic_DNA"/>
</dbReference>
<keyword evidence="3" id="KW-1185">Reference proteome</keyword>
<reference evidence="2 3" key="1">
    <citation type="submission" date="2019-12" db="EMBL/GenBank/DDBJ databases">
        <title>Draft Genome Sequences of Six Type Strains of the Genus Massilia.</title>
        <authorList>
            <person name="Miess H."/>
            <person name="Frediansyah A."/>
            <person name="Goeker M."/>
            <person name="Gross H."/>
        </authorList>
    </citation>
    <scope>NUCLEOTIDE SEQUENCE [LARGE SCALE GENOMIC DNA]</scope>
    <source>
        <strain evidence="2 3">DSM 26639</strain>
    </source>
</reference>
<protein>
    <submittedName>
        <fullName evidence="2">Uncharacterized protein</fullName>
    </submittedName>
</protein>
<organism evidence="2 3">
    <name type="scientific">Pseudoduganella flava</name>
    <dbReference type="NCBI Taxonomy" id="871742"/>
    <lineage>
        <taxon>Bacteria</taxon>
        <taxon>Pseudomonadati</taxon>
        <taxon>Pseudomonadota</taxon>
        <taxon>Betaproteobacteria</taxon>
        <taxon>Burkholderiales</taxon>
        <taxon>Oxalobacteraceae</taxon>
        <taxon>Telluria group</taxon>
        <taxon>Pseudoduganella</taxon>
    </lineage>
</organism>
<sequence length="259" mass="28304">MSTMNVNHFQNAPLASARPQVQQVPARPTLAQADVAMLPRAAIDSEGGVREGVSVPTKSLARRQLATPRAAQGAQRQGVRGRAAGEANRKQARPLERSDGEDEELHLDSVEQTLDMLRDDSSRRGRGEVDAILSERFTPIEQWRVLRDALVAVDDLNLSNYKKKVLRESISEMMADIVERDRSVRKALQESDVSGSLEAAVEGSAPKSARELRFLITEKGSVDKPLAPLTTLKAVIRHLGAEHAEKAIAMLCSQMLSGL</sequence>
<accession>A0ABX6FZZ3</accession>
<proteinExistence type="predicted"/>
<dbReference type="Proteomes" id="UP000437862">
    <property type="component" value="Chromosome"/>
</dbReference>
<evidence type="ECO:0000256" key="1">
    <source>
        <dbReference type="SAM" id="MobiDB-lite"/>
    </source>
</evidence>
<name>A0ABX6FZZ3_9BURK</name>
<feature type="region of interest" description="Disordered" evidence="1">
    <location>
        <begin position="47"/>
        <end position="104"/>
    </location>
</feature>
<evidence type="ECO:0000313" key="2">
    <source>
        <dbReference type="EMBL" id="QGZ42127.1"/>
    </source>
</evidence>
<evidence type="ECO:0000313" key="3">
    <source>
        <dbReference type="Proteomes" id="UP000437862"/>
    </source>
</evidence>
<feature type="compositionally biased region" description="Basic and acidic residues" evidence="1">
    <location>
        <begin position="87"/>
        <end position="98"/>
    </location>
</feature>
<dbReference type="RefSeq" id="WP_145881331.1">
    <property type="nucleotide sequence ID" value="NZ_CP046904.1"/>
</dbReference>
<gene>
    <name evidence="2" type="ORF">GO485_25835</name>
</gene>